<gene>
    <name evidence="2" type="ORF">Sfulv_24160</name>
</gene>
<proteinExistence type="predicted"/>
<feature type="compositionally biased region" description="Low complexity" evidence="1">
    <location>
        <begin position="156"/>
        <end position="173"/>
    </location>
</feature>
<feature type="compositionally biased region" description="Pro residues" evidence="1">
    <location>
        <begin position="305"/>
        <end position="316"/>
    </location>
</feature>
<feature type="compositionally biased region" description="Low complexity" evidence="1">
    <location>
        <begin position="400"/>
        <end position="424"/>
    </location>
</feature>
<dbReference type="Proteomes" id="UP000498980">
    <property type="component" value="Unassembled WGS sequence"/>
</dbReference>
<comment type="caution">
    <text evidence="2">The sequence shown here is derived from an EMBL/GenBank/DDBJ whole genome shotgun (WGS) entry which is preliminary data.</text>
</comment>
<dbReference type="AlphaFoldDB" id="A0A7J0C4Y8"/>
<feature type="compositionally biased region" description="Low complexity" evidence="1">
    <location>
        <begin position="470"/>
        <end position="479"/>
    </location>
</feature>
<feature type="region of interest" description="Disordered" evidence="1">
    <location>
        <begin position="128"/>
        <end position="425"/>
    </location>
</feature>
<feature type="region of interest" description="Disordered" evidence="1">
    <location>
        <begin position="441"/>
        <end position="512"/>
    </location>
</feature>
<protein>
    <submittedName>
        <fullName evidence="2">Uncharacterized protein</fullName>
    </submittedName>
</protein>
<feature type="compositionally biased region" description="Low complexity" evidence="1">
    <location>
        <begin position="293"/>
        <end position="304"/>
    </location>
</feature>
<feature type="compositionally biased region" description="Low complexity" evidence="1">
    <location>
        <begin position="239"/>
        <end position="250"/>
    </location>
</feature>
<dbReference type="EMBL" id="BLWC01000001">
    <property type="protein sequence ID" value="GFM97605.1"/>
    <property type="molecule type" value="Genomic_DNA"/>
</dbReference>
<organism evidence="2 3">
    <name type="scientific">Streptomyces fulvorobeus</name>
    <dbReference type="NCBI Taxonomy" id="284028"/>
    <lineage>
        <taxon>Bacteria</taxon>
        <taxon>Bacillati</taxon>
        <taxon>Actinomycetota</taxon>
        <taxon>Actinomycetes</taxon>
        <taxon>Kitasatosporales</taxon>
        <taxon>Streptomycetaceae</taxon>
        <taxon>Streptomyces</taxon>
    </lineage>
</organism>
<name>A0A7J0C4Y8_9ACTN</name>
<evidence type="ECO:0000313" key="2">
    <source>
        <dbReference type="EMBL" id="GFM97605.1"/>
    </source>
</evidence>
<reference evidence="2 3" key="1">
    <citation type="submission" date="2020-05" db="EMBL/GenBank/DDBJ databases">
        <title>Whole genome shotgun sequence of Streptomyces fulvorobeus NBRC 15897.</title>
        <authorList>
            <person name="Komaki H."/>
            <person name="Tamura T."/>
        </authorList>
    </citation>
    <scope>NUCLEOTIDE SEQUENCE [LARGE SCALE GENOMIC DNA]</scope>
    <source>
        <strain evidence="2 3">NBRC 15897</strain>
    </source>
</reference>
<feature type="compositionally biased region" description="Low complexity" evidence="1">
    <location>
        <begin position="501"/>
        <end position="512"/>
    </location>
</feature>
<accession>A0A7J0C4Y8</accession>
<feature type="compositionally biased region" description="Basic and acidic residues" evidence="1">
    <location>
        <begin position="319"/>
        <end position="332"/>
    </location>
</feature>
<keyword evidence="3" id="KW-1185">Reference proteome</keyword>
<feature type="compositionally biased region" description="Low complexity" evidence="1">
    <location>
        <begin position="265"/>
        <end position="275"/>
    </location>
</feature>
<evidence type="ECO:0000313" key="3">
    <source>
        <dbReference type="Proteomes" id="UP000498980"/>
    </source>
</evidence>
<evidence type="ECO:0000256" key="1">
    <source>
        <dbReference type="SAM" id="MobiDB-lite"/>
    </source>
</evidence>
<sequence length="512" mass="53457">MVTFAQAQERADEWVNGDVPGYQHREVCVREFELGFVVWAEDRADGPVSDGGRHRLVIARDSGEATLWPGIAVGEVIRRYEEEYGGSEHAPAAAVPAQRIDLNQTSFLLTPPEWFQEAADRVGIPDRRAEVDAGGPPSQATPLDAGPSPAAPAPASPGGASSPGGPALPRPAAGGQGDHEPTAADGVPASPPASPSGVPSGATPWAGTDTNADPDAGAVGLPVTVFAPPLSGADDEEAPSPVVPAEAPTALMPGGSRLPRTAVSPVVGAPGQDGPAPGPTGPGDIADLATGKAAVPPRGARGTGPTPPPPPVPPAPRVCVREPRRRLPDRVRPGLRRVVTHRPGSSSSSTRPAHRSRPVRLVRPVVPRRRPVAGCTTRRRCSPTRAWAAPGPRPRPARPVHPVRTTRPGPPAFRARPGLPVRPVVPRRRPVAGCITRRRCSPDRVSALPPPPGPRARPVRPECRGRNPRSRTAAGPARPGARRVRLSAAADRCPDRRARLPGRAALPRARRQ</sequence>
<feature type="compositionally biased region" description="Basic residues" evidence="1">
    <location>
        <begin position="352"/>
        <end position="382"/>
    </location>
</feature>
<feature type="compositionally biased region" description="Low complexity" evidence="1">
    <location>
        <begin position="342"/>
        <end position="351"/>
    </location>
</feature>